<dbReference type="PANTHER" id="PTHR28637">
    <property type="entry name" value="DNA REPLICATION FACTOR CDT1"/>
    <property type="match status" value="1"/>
</dbReference>
<dbReference type="CDD" id="cd08674">
    <property type="entry name" value="Cdt1_m"/>
    <property type="match status" value="1"/>
</dbReference>
<dbReference type="Pfam" id="PF16679">
    <property type="entry name" value="CDT1_C"/>
    <property type="match status" value="1"/>
</dbReference>
<proteinExistence type="inferred from homology"/>
<organism evidence="6 7">
    <name type="scientific">Trichogramma kaykai</name>
    <dbReference type="NCBI Taxonomy" id="54128"/>
    <lineage>
        <taxon>Eukaryota</taxon>
        <taxon>Metazoa</taxon>
        <taxon>Ecdysozoa</taxon>
        <taxon>Arthropoda</taxon>
        <taxon>Hexapoda</taxon>
        <taxon>Insecta</taxon>
        <taxon>Pterygota</taxon>
        <taxon>Neoptera</taxon>
        <taxon>Endopterygota</taxon>
        <taxon>Hymenoptera</taxon>
        <taxon>Apocrita</taxon>
        <taxon>Proctotrupomorpha</taxon>
        <taxon>Chalcidoidea</taxon>
        <taxon>Trichogrammatidae</taxon>
        <taxon>Trichogramma</taxon>
    </lineage>
</organism>
<evidence type="ECO:0000259" key="5">
    <source>
        <dbReference type="SMART" id="SM01075"/>
    </source>
</evidence>
<feature type="coiled-coil region" evidence="3">
    <location>
        <begin position="195"/>
        <end position="232"/>
    </location>
</feature>
<dbReference type="Proteomes" id="UP001627154">
    <property type="component" value="Unassembled WGS sequence"/>
</dbReference>
<comment type="caution">
    <text evidence="6">The sequence shown here is derived from an EMBL/GenBank/DDBJ whole genome shotgun (WGS) entry which is preliminary data.</text>
</comment>
<dbReference type="InterPro" id="IPR014939">
    <property type="entry name" value="CDT1_Gemini-bd-like"/>
</dbReference>
<evidence type="ECO:0000313" key="7">
    <source>
        <dbReference type="Proteomes" id="UP001627154"/>
    </source>
</evidence>
<evidence type="ECO:0000256" key="3">
    <source>
        <dbReference type="SAM" id="Coils"/>
    </source>
</evidence>
<dbReference type="PANTHER" id="PTHR28637:SF1">
    <property type="entry name" value="DNA REPLICATION FACTOR CDT1"/>
    <property type="match status" value="1"/>
</dbReference>
<accession>A0ABD2XE42</accession>
<dbReference type="InterPro" id="IPR036390">
    <property type="entry name" value="WH_DNA-bd_sf"/>
</dbReference>
<reference evidence="6 7" key="1">
    <citation type="journal article" date="2024" name="bioRxiv">
        <title>A reference genome for Trichogramma kaykai: A tiny desert-dwelling parasitoid wasp with competing sex-ratio distorters.</title>
        <authorList>
            <person name="Culotta J."/>
            <person name="Lindsey A.R."/>
        </authorList>
    </citation>
    <scope>NUCLEOTIDE SEQUENCE [LARGE SCALE GENOMIC DNA]</scope>
    <source>
        <strain evidence="6 7">KSX58</strain>
    </source>
</reference>
<gene>
    <name evidence="6" type="ORF">TKK_003775</name>
</gene>
<dbReference type="Pfam" id="PF08839">
    <property type="entry name" value="CDT1"/>
    <property type="match status" value="1"/>
</dbReference>
<keyword evidence="3" id="KW-0175">Coiled coil</keyword>
<evidence type="ECO:0000256" key="2">
    <source>
        <dbReference type="ARBA" id="ARBA00023306"/>
    </source>
</evidence>
<feature type="region of interest" description="Disordered" evidence="4">
    <location>
        <begin position="73"/>
        <end position="106"/>
    </location>
</feature>
<dbReference type="SMART" id="SM01075">
    <property type="entry name" value="CDT1"/>
    <property type="match status" value="1"/>
</dbReference>
<evidence type="ECO:0000313" key="6">
    <source>
        <dbReference type="EMBL" id="KAL3403502.1"/>
    </source>
</evidence>
<dbReference type="EMBL" id="JBJJXI010000030">
    <property type="protein sequence ID" value="KAL3403502.1"/>
    <property type="molecule type" value="Genomic_DNA"/>
</dbReference>
<feature type="compositionally biased region" description="Basic and acidic residues" evidence="4">
    <location>
        <begin position="73"/>
        <end position="82"/>
    </location>
</feature>
<feature type="compositionally biased region" description="Polar residues" evidence="4">
    <location>
        <begin position="536"/>
        <end position="564"/>
    </location>
</feature>
<dbReference type="AlphaFoldDB" id="A0ABD2XE42"/>
<dbReference type="InterPro" id="IPR032054">
    <property type="entry name" value="Cdt1_C"/>
</dbReference>
<evidence type="ECO:0000256" key="1">
    <source>
        <dbReference type="ARBA" id="ARBA00008356"/>
    </source>
</evidence>
<evidence type="ECO:0000256" key="4">
    <source>
        <dbReference type="SAM" id="MobiDB-lite"/>
    </source>
</evidence>
<dbReference type="Gene3D" id="1.10.10.1420">
    <property type="entry name" value="DNA replication factor Cdt1, C-terminal WH domain"/>
    <property type="match status" value="1"/>
</dbReference>
<dbReference type="InterPro" id="IPR045173">
    <property type="entry name" value="Cdt1"/>
</dbReference>
<dbReference type="SUPFAM" id="SSF46785">
    <property type="entry name" value="Winged helix' DNA-binding domain"/>
    <property type="match status" value="1"/>
</dbReference>
<comment type="similarity">
    <text evidence="1">Belongs to the Cdt1 family.</text>
</comment>
<keyword evidence="2" id="KW-0131">Cell cycle</keyword>
<name>A0ABD2XE42_9HYME</name>
<dbReference type="InterPro" id="IPR038090">
    <property type="entry name" value="Cdt1_C_WH_dom_sf"/>
</dbReference>
<sequence>MSQQSVVTEYFATRKRRASEDLRNKSKVLILDGNETQPQKVLPVIREDETKQTNMASLQNKLESKRGSVVRNLKFDTDEKTTTKSSTPRARTPKTRRSSVTEDKSQTDIREALLKQTQESDNKNVLFAKLGNLSPKKTRLRTTRALKKALEEEEKEEEVTKIDEPVICKTPTKSKPLVQMNIDEIKTKLNKSSRLSELRERINKLKSSEDKVKELEDKLKNKKVETKKNNLKLKGFNQLELEVPVSPQKAMKSPQKFTTPTKNNLILSPKASPAKRLLFEPKEEPASPVKASPTKTPAYHRYQGLVDDGKSGLILPFHYRLLNEIFRSLDSVVAMLYNRREIVTFSKLKPSVQEMTRKDFNLDHLAQIITIYPESYTLRQEKIRKFGDLRGEETYELVITPVIESNERSGRNTPDEEHILQSDLNARMSSIVLLKRKRKFLATLIDIAKECHEEFLQTLGTPMKVDKNNLTRWHPAFDVESCREIPKAELPQAPKPQKITTAREILEKTNKFINDNARMKKAIKALAEQKARVAAGTQTPTTKSTLVNGSATPSTTPHLNSSIIDTPPATPRTPATANSALLKGIPTSLLEKIRAKQAAKDLERMTRTSNMDKDAIVYARLPEMAKIIRNIFVAEKKNVLTMEVVVKKLDDSYRTKLTPAELEEHIRLICKLVPLWTAVHHVRKVDYLKLAKDFDMAQVIKRLEVLADEKA</sequence>
<protein>
    <recommendedName>
        <fullName evidence="5">CDT1 Geminin-binding domain-containing protein</fullName>
    </recommendedName>
</protein>
<feature type="region of interest" description="Disordered" evidence="4">
    <location>
        <begin position="534"/>
        <end position="574"/>
    </location>
</feature>
<keyword evidence="7" id="KW-1185">Reference proteome</keyword>
<dbReference type="CDD" id="cd08767">
    <property type="entry name" value="Cdt1_c"/>
    <property type="match status" value="1"/>
</dbReference>
<feature type="domain" description="CDT1 Geminin-binding" evidence="5">
    <location>
        <begin position="315"/>
        <end position="492"/>
    </location>
</feature>